<feature type="domain" description="Thiaminase-2/PQQC" evidence="2">
    <location>
        <begin position="15"/>
        <end position="219"/>
    </location>
</feature>
<dbReference type="InterPro" id="IPR050967">
    <property type="entry name" value="Thiamine_Salvage_TenA"/>
</dbReference>
<dbReference type="InterPro" id="IPR027574">
    <property type="entry name" value="Thiaminase_II"/>
</dbReference>
<dbReference type="CDD" id="cd19365">
    <property type="entry name" value="TenA_C-like"/>
    <property type="match status" value="1"/>
</dbReference>
<dbReference type="PANTHER" id="PTHR43198:SF2">
    <property type="entry name" value="SI:CH1073-67J19.1-RELATED"/>
    <property type="match status" value="1"/>
</dbReference>
<comment type="similarity">
    <text evidence="1">Belongs to the TenA family.</text>
</comment>
<keyword evidence="4" id="KW-1185">Reference proteome</keyword>
<dbReference type="InterPro" id="IPR016084">
    <property type="entry name" value="Haem_Oase-like_multi-hlx"/>
</dbReference>
<evidence type="ECO:0000313" key="4">
    <source>
        <dbReference type="Proteomes" id="UP000317835"/>
    </source>
</evidence>
<dbReference type="GO" id="GO:0050334">
    <property type="term" value="F:thiaminase activity"/>
    <property type="evidence" value="ECO:0007669"/>
    <property type="project" value="UniProtKB-EC"/>
</dbReference>
<dbReference type="Gene3D" id="1.20.910.10">
    <property type="entry name" value="Heme oxygenase-like"/>
    <property type="match status" value="1"/>
</dbReference>
<comment type="pathway">
    <text evidence="1">Cofactor biosynthesis; thiamine diphosphate biosynthesis.</text>
</comment>
<protein>
    <recommendedName>
        <fullName evidence="1">Aminopyrimidine aminohydrolase</fullName>
        <ecNumber evidence="1">3.5.99.2</ecNumber>
    </recommendedName>
</protein>
<dbReference type="EMBL" id="CP036426">
    <property type="protein sequence ID" value="QDV36619.1"/>
    <property type="molecule type" value="Genomic_DNA"/>
</dbReference>
<comment type="catalytic activity">
    <reaction evidence="1">
        <text>4-amino-5-aminomethyl-2-methylpyrimidine + H2O = 4-amino-5-hydroxymethyl-2-methylpyrimidine + NH4(+)</text>
        <dbReference type="Rhea" id="RHEA:31799"/>
        <dbReference type="ChEBI" id="CHEBI:15377"/>
        <dbReference type="ChEBI" id="CHEBI:16892"/>
        <dbReference type="ChEBI" id="CHEBI:28938"/>
        <dbReference type="ChEBI" id="CHEBI:63416"/>
        <dbReference type="EC" id="3.5.99.2"/>
    </reaction>
</comment>
<evidence type="ECO:0000256" key="1">
    <source>
        <dbReference type="RuleBase" id="RU363093"/>
    </source>
</evidence>
<evidence type="ECO:0000259" key="2">
    <source>
        <dbReference type="Pfam" id="PF03070"/>
    </source>
</evidence>
<comment type="function">
    <text evidence="1">Catalyzes an amino-pyrimidine hydrolysis reaction at the C5' of the pyrimidine moiety of thiamine compounds, a reaction that is part of a thiamine salvage pathway.</text>
</comment>
<dbReference type="AlphaFoldDB" id="A0A518H6V5"/>
<dbReference type="GO" id="GO:0009228">
    <property type="term" value="P:thiamine biosynthetic process"/>
    <property type="evidence" value="ECO:0007669"/>
    <property type="project" value="UniProtKB-KW"/>
</dbReference>
<accession>A0A518H6V5</accession>
<dbReference type="GO" id="GO:0005829">
    <property type="term" value="C:cytosol"/>
    <property type="evidence" value="ECO:0007669"/>
    <property type="project" value="TreeGrafter"/>
</dbReference>
<dbReference type="PANTHER" id="PTHR43198">
    <property type="entry name" value="BIFUNCTIONAL TH2 PROTEIN"/>
    <property type="match status" value="1"/>
</dbReference>
<comment type="catalytic activity">
    <reaction evidence="1">
        <text>thiamine + H2O = 5-(2-hydroxyethyl)-4-methylthiazole + 4-amino-5-hydroxymethyl-2-methylpyrimidine + H(+)</text>
        <dbReference type="Rhea" id="RHEA:17509"/>
        <dbReference type="ChEBI" id="CHEBI:15377"/>
        <dbReference type="ChEBI" id="CHEBI:15378"/>
        <dbReference type="ChEBI" id="CHEBI:16892"/>
        <dbReference type="ChEBI" id="CHEBI:17957"/>
        <dbReference type="ChEBI" id="CHEBI:18385"/>
        <dbReference type="EC" id="3.5.99.2"/>
    </reaction>
</comment>
<dbReference type="SUPFAM" id="SSF48613">
    <property type="entry name" value="Heme oxygenase-like"/>
    <property type="match status" value="1"/>
</dbReference>
<keyword evidence="1 3" id="KW-0378">Hydrolase</keyword>
<dbReference type="OrthoDB" id="34166at2"/>
<organism evidence="3 4">
    <name type="scientific">Tautonia plasticadhaerens</name>
    <dbReference type="NCBI Taxonomy" id="2527974"/>
    <lineage>
        <taxon>Bacteria</taxon>
        <taxon>Pseudomonadati</taxon>
        <taxon>Planctomycetota</taxon>
        <taxon>Planctomycetia</taxon>
        <taxon>Isosphaerales</taxon>
        <taxon>Isosphaeraceae</taxon>
        <taxon>Tautonia</taxon>
    </lineage>
</organism>
<dbReference type="InterPro" id="IPR004305">
    <property type="entry name" value="Thiaminase-2/PQQC"/>
</dbReference>
<reference evidence="3 4" key="1">
    <citation type="submission" date="2019-02" db="EMBL/GenBank/DDBJ databases">
        <title>Deep-cultivation of Planctomycetes and their phenomic and genomic characterization uncovers novel biology.</title>
        <authorList>
            <person name="Wiegand S."/>
            <person name="Jogler M."/>
            <person name="Boedeker C."/>
            <person name="Pinto D."/>
            <person name="Vollmers J."/>
            <person name="Rivas-Marin E."/>
            <person name="Kohn T."/>
            <person name="Peeters S.H."/>
            <person name="Heuer A."/>
            <person name="Rast P."/>
            <person name="Oberbeckmann S."/>
            <person name="Bunk B."/>
            <person name="Jeske O."/>
            <person name="Meyerdierks A."/>
            <person name="Storesund J.E."/>
            <person name="Kallscheuer N."/>
            <person name="Luecker S."/>
            <person name="Lage O.M."/>
            <person name="Pohl T."/>
            <person name="Merkel B.J."/>
            <person name="Hornburger P."/>
            <person name="Mueller R.-W."/>
            <person name="Bruemmer F."/>
            <person name="Labrenz M."/>
            <person name="Spormann A.M."/>
            <person name="Op den Camp H."/>
            <person name="Overmann J."/>
            <person name="Amann R."/>
            <person name="Jetten M.S.M."/>
            <person name="Mascher T."/>
            <person name="Medema M.H."/>
            <person name="Devos D.P."/>
            <person name="Kaster A.-K."/>
            <person name="Ovreas L."/>
            <person name="Rohde M."/>
            <person name="Galperin M.Y."/>
            <person name="Jogler C."/>
        </authorList>
    </citation>
    <scope>NUCLEOTIDE SEQUENCE [LARGE SCALE GENOMIC DNA]</scope>
    <source>
        <strain evidence="3 4">ElP</strain>
    </source>
</reference>
<evidence type="ECO:0000313" key="3">
    <source>
        <dbReference type="EMBL" id="QDV36619.1"/>
    </source>
</evidence>
<dbReference type="Proteomes" id="UP000317835">
    <property type="component" value="Chromosome"/>
</dbReference>
<name>A0A518H6V5_9BACT</name>
<dbReference type="Pfam" id="PF03070">
    <property type="entry name" value="TENA_THI-4"/>
    <property type="match status" value="1"/>
</dbReference>
<dbReference type="KEGG" id="tpla:ElP_45470"/>
<gene>
    <name evidence="3" type="primary">tenA</name>
    <name evidence="3" type="ORF">ElP_45470</name>
</gene>
<keyword evidence="1" id="KW-0784">Thiamine biosynthesis</keyword>
<proteinExistence type="inferred from homology"/>
<dbReference type="GO" id="GO:0009229">
    <property type="term" value="P:thiamine diphosphate biosynthetic process"/>
    <property type="evidence" value="ECO:0007669"/>
    <property type="project" value="UniProtKB-UniPathway"/>
</dbReference>
<dbReference type="EC" id="3.5.99.2" evidence="1"/>
<dbReference type="UniPathway" id="UPA00060"/>
<sequence>MADSNAPFTDALWEAIGPIYGAILGHPFVSGLTDGRLTRDRFAYYVVQDALYLGSFARALSALAASAPDGEATAMFNRHAGDAIAVERSLHDGFLGDLGLHPEQVDSATPSPTTQAYCDFLLASSLGRPFHQGLAAVLPCYWIYQRVGRELLPKGSPDPIYRRWIDTYGGDRYDEVVREVLALTDRVAVELTGPQRDAMQDRFVLAGRYEWMFWDAAYRLERWPV</sequence>
<dbReference type="RefSeq" id="WP_145273169.1">
    <property type="nucleotide sequence ID" value="NZ_CP036426.1"/>
</dbReference>
<dbReference type="NCBIfam" id="TIGR04306">
    <property type="entry name" value="salvage_TenA"/>
    <property type="match status" value="1"/>
</dbReference>